<dbReference type="GO" id="GO:0006364">
    <property type="term" value="P:rRNA processing"/>
    <property type="evidence" value="ECO:0007669"/>
    <property type="project" value="UniProtKB-KW"/>
</dbReference>
<feature type="compositionally biased region" description="Polar residues" evidence="10">
    <location>
        <begin position="34"/>
        <end position="48"/>
    </location>
</feature>
<protein>
    <submittedName>
        <fullName evidence="11">U3 snoRNP-associated protein-like YAO</fullName>
    </submittedName>
</protein>
<dbReference type="PROSITE" id="PS50294">
    <property type="entry name" value="WD_REPEATS_REGION"/>
    <property type="match status" value="2"/>
</dbReference>
<feature type="non-terminal residue" evidence="11">
    <location>
        <position position="1"/>
    </location>
</feature>
<dbReference type="PROSITE" id="PS00678">
    <property type="entry name" value="WD_REPEATS_1"/>
    <property type="match status" value="2"/>
</dbReference>
<evidence type="ECO:0000256" key="9">
    <source>
        <dbReference type="PROSITE-ProRule" id="PRU00221"/>
    </source>
</evidence>
<evidence type="ECO:0000256" key="5">
    <source>
        <dbReference type="ARBA" id="ARBA00022737"/>
    </source>
</evidence>
<evidence type="ECO:0000256" key="6">
    <source>
        <dbReference type="ARBA" id="ARBA00022884"/>
    </source>
</evidence>
<evidence type="ECO:0000256" key="8">
    <source>
        <dbReference type="ARBA" id="ARBA00023274"/>
    </source>
</evidence>
<comment type="similarity">
    <text evidence="2">Belongs to the WD repeat RRP9 family.</text>
</comment>
<keyword evidence="7" id="KW-0539">Nucleus</keyword>
<organism evidence="11 12">
    <name type="scientific">Cucurbita argyrosperma subsp. sororia</name>
    <dbReference type="NCBI Taxonomy" id="37648"/>
    <lineage>
        <taxon>Eukaryota</taxon>
        <taxon>Viridiplantae</taxon>
        <taxon>Streptophyta</taxon>
        <taxon>Embryophyta</taxon>
        <taxon>Tracheophyta</taxon>
        <taxon>Spermatophyta</taxon>
        <taxon>Magnoliopsida</taxon>
        <taxon>eudicotyledons</taxon>
        <taxon>Gunneridae</taxon>
        <taxon>Pentapetalae</taxon>
        <taxon>rosids</taxon>
        <taxon>fabids</taxon>
        <taxon>Cucurbitales</taxon>
        <taxon>Cucurbitaceae</taxon>
        <taxon>Cucurbiteae</taxon>
        <taxon>Cucurbita</taxon>
    </lineage>
</organism>
<evidence type="ECO:0000256" key="1">
    <source>
        <dbReference type="ARBA" id="ARBA00004604"/>
    </source>
</evidence>
<dbReference type="AlphaFoldDB" id="A0AAV6M0X5"/>
<comment type="subcellular location">
    <subcellularLocation>
        <location evidence="1">Nucleus</location>
        <location evidence="1">Nucleolus</location>
    </subcellularLocation>
</comment>
<dbReference type="Pfam" id="PF00400">
    <property type="entry name" value="WD40"/>
    <property type="match status" value="6"/>
</dbReference>
<gene>
    <name evidence="11" type="primary">YAO</name>
    <name evidence="11" type="ORF">SDJN03_27285</name>
</gene>
<dbReference type="PANTHER" id="PTHR19865">
    <property type="entry name" value="U3 SMALL NUCLEOLAR RNA INTERACTING PROTEIN 2"/>
    <property type="match status" value="1"/>
</dbReference>
<accession>A0AAV6M0X5</accession>
<evidence type="ECO:0000313" key="11">
    <source>
        <dbReference type="EMBL" id="KAG6573398.1"/>
    </source>
</evidence>
<evidence type="ECO:0000256" key="7">
    <source>
        <dbReference type="ARBA" id="ARBA00023242"/>
    </source>
</evidence>
<evidence type="ECO:0000256" key="4">
    <source>
        <dbReference type="ARBA" id="ARBA00022574"/>
    </source>
</evidence>
<dbReference type="GO" id="GO:0034511">
    <property type="term" value="F:U3 snoRNA binding"/>
    <property type="evidence" value="ECO:0007669"/>
    <property type="project" value="InterPro"/>
</dbReference>
<keyword evidence="3" id="KW-0698">rRNA processing</keyword>
<dbReference type="GO" id="GO:0032040">
    <property type="term" value="C:small-subunit processome"/>
    <property type="evidence" value="ECO:0007669"/>
    <property type="project" value="TreeGrafter"/>
</dbReference>
<keyword evidence="4 9" id="KW-0853">WD repeat</keyword>
<keyword evidence="8" id="KW-0687">Ribonucleoprotein</keyword>
<dbReference type="SMART" id="SM00320">
    <property type="entry name" value="WD40"/>
    <property type="match status" value="6"/>
</dbReference>
<keyword evidence="5" id="KW-0677">Repeat</keyword>
<proteinExistence type="inferred from homology"/>
<name>A0AAV6M0X5_9ROSI</name>
<feature type="compositionally biased region" description="Acidic residues" evidence="10">
    <location>
        <begin position="134"/>
        <end position="150"/>
    </location>
</feature>
<dbReference type="InterPro" id="IPR039241">
    <property type="entry name" value="Rrp9-like"/>
</dbReference>
<reference evidence="11 12" key="1">
    <citation type="journal article" date="2021" name="Hortic Res">
        <title>The domestication of Cucurbita argyrosperma as revealed by the genome of its wild relative.</title>
        <authorList>
            <person name="Barrera-Redondo J."/>
            <person name="Sanchez-de la Vega G."/>
            <person name="Aguirre-Liguori J.A."/>
            <person name="Castellanos-Morales G."/>
            <person name="Gutierrez-Guerrero Y.T."/>
            <person name="Aguirre-Dugua X."/>
            <person name="Aguirre-Planter E."/>
            <person name="Tenaillon M.I."/>
            <person name="Lira-Saade R."/>
            <person name="Eguiarte L.E."/>
        </authorList>
    </citation>
    <scope>NUCLEOTIDE SEQUENCE [LARGE SCALE GENOMIC DNA]</scope>
    <source>
        <strain evidence="11">JBR-2021</strain>
    </source>
</reference>
<dbReference type="PROSITE" id="PS50082">
    <property type="entry name" value="WD_REPEATS_2"/>
    <property type="match status" value="3"/>
</dbReference>
<comment type="caution">
    <text evidence="11">The sequence shown here is derived from an EMBL/GenBank/DDBJ whole genome shotgun (WGS) entry which is preliminary data.</text>
</comment>
<feature type="repeat" description="WD" evidence="9">
    <location>
        <begin position="193"/>
        <end position="227"/>
    </location>
</feature>
<dbReference type="PANTHER" id="PTHR19865:SF0">
    <property type="entry name" value="U3 SMALL NUCLEOLAR RNA-INTERACTING PROTEIN 2"/>
    <property type="match status" value="1"/>
</dbReference>
<keyword evidence="6" id="KW-0694">RNA-binding</keyword>
<feature type="repeat" description="WD" evidence="9">
    <location>
        <begin position="254"/>
        <end position="295"/>
    </location>
</feature>
<feature type="repeat" description="WD" evidence="9">
    <location>
        <begin position="296"/>
        <end position="337"/>
    </location>
</feature>
<dbReference type="FunFam" id="2.130.10.10:FF:000483">
    <property type="entry name" value="U3 snoRNP-associated protein-like EMB2271"/>
    <property type="match status" value="1"/>
</dbReference>
<keyword evidence="12" id="KW-1185">Reference proteome</keyword>
<sequence length="552" mass="61475">MMKLSDYSHTRYFKGSAIKLPALLWSNHLAPLSSSSTMKKNVKKNSSAPPRGAKKGKNFPLSKDPFFSSESRKRRKIVDDEIESGESDEDNAFVDEGAQNEEFEEETADEKRKRLANEYLEKIREIARRGKEREDEEKDDDDDDDDESGDEGGKDSLVAQILQQEQLEDSGRVRREIASRVLKPEARDGFEVLIKHRQSVTAVALTDDDLKGFSSSKDGTILHWDVDCGKGEKYQWPSYEVLKSHGVKDPQGRAARHSKVTLSLAVSSDGRYLASGGLDRHVHIWDTRTREHIQAFPGHRGPVSCLTFRQGTSELFSGSFDRTVKIWNVEDRAYINTLFGHQSEVLTIDCLRKERLLTVGRDRSMQLWKVPEESRLVFRAPASSLECCCFISNDEFLTGSDDGSIELWTALKKKPVYIVRNAHPSSLSCTNLEPKENGAIPNGCMGNGNANLNTSYSLSAHSWVSSVSVCRNSDLAASGAGNGFVRLWALGSDKKDVRPLYDLPLVGFLNSLTFANSGRFVVAGVGQEPRLGRWGRIPAARNGVAVHPLKLP</sequence>
<dbReference type="InterPro" id="IPR019775">
    <property type="entry name" value="WD40_repeat_CS"/>
</dbReference>
<dbReference type="EMBL" id="JAGKQH010000018">
    <property type="protein sequence ID" value="KAG6573398.1"/>
    <property type="molecule type" value="Genomic_DNA"/>
</dbReference>
<feature type="region of interest" description="Disordered" evidence="10">
    <location>
        <begin position="129"/>
        <end position="156"/>
    </location>
</feature>
<evidence type="ECO:0000313" key="12">
    <source>
        <dbReference type="Proteomes" id="UP000685013"/>
    </source>
</evidence>
<evidence type="ECO:0000256" key="2">
    <source>
        <dbReference type="ARBA" id="ARBA00006777"/>
    </source>
</evidence>
<dbReference type="CDD" id="cd00200">
    <property type="entry name" value="WD40"/>
    <property type="match status" value="1"/>
</dbReference>
<evidence type="ECO:0000256" key="10">
    <source>
        <dbReference type="SAM" id="MobiDB-lite"/>
    </source>
</evidence>
<dbReference type="InterPro" id="IPR001680">
    <property type="entry name" value="WD40_rpt"/>
</dbReference>
<dbReference type="Proteomes" id="UP000685013">
    <property type="component" value="Chromosome 18"/>
</dbReference>
<feature type="compositionally biased region" description="Acidic residues" evidence="10">
    <location>
        <begin position="80"/>
        <end position="108"/>
    </location>
</feature>
<feature type="region of interest" description="Disordered" evidence="10">
    <location>
        <begin position="34"/>
        <end position="112"/>
    </location>
</feature>
<evidence type="ECO:0000256" key="3">
    <source>
        <dbReference type="ARBA" id="ARBA00022552"/>
    </source>
</evidence>